<evidence type="ECO:0000256" key="1">
    <source>
        <dbReference type="ARBA" id="ARBA00001561"/>
    </source>
</evidence>
<dbReference type="PANTHER" id="PTHR30417:SF11">
    <property type="entry name" value="N-ACETYLMURAMOYL-L-ALANINE AMIDASE XLYA"/>
    <property type="match status" value="1"/>
</dbReference>
<dbReference type="SUPFAM" id="SSF55846">
    <property type="entry name" value="N-acetylmuramoyl-L-alanine amidase-like"/>
    <property type="match status" value="1"/>
</dbReference>
<keyword evidence="7" id="KW-0961">Cell wall biogenesis/degradation</keyword>
<dbReference type="PANTHER" id="PTHR30417">
    <property type="entry name" value="N-ACETYLMURAMOYL-L-ALANINE AMIDASE AMID"/>
    <property type="match status" value="1"/>
</dbReference>
<evidence type="ECO:0000256" key="2">
    <source>
        <dbReference type="ARBA" id="ARBA00007553"/>
    </source>
</evidence>
<dbReference type="CDD" id="cd06583">
    <property type="entry name" value="PGRP"/>
    <property type="match status" value="1"/>
</dbReference>
<evidence type="ECO:0000256" key="4">
    <source>
        <dbReference type="ARBA" id="ARBA00022801"/>
    </source>
</evidence>
<dbReference type="InterPro" id="IPR051206">
    <property type="entry name" value="NAMLAA_amidase_2"/>
</dbReference>
<comment type="similarity">
    <text evidence="2">Belongs to the N-acetylmuramoyl-L-alanine amidase 2 family.</text>
</comment>
<proteinExistence type="inferred from homology"/>
<dbReference type="STRING" id="571932.SAMN05421743_11280"/>
<accession>A0A1H4FQX8</accession>
<evidence type="ECO:0000313" key="12">
    <source>
        <dbReference type="Proteomes" id="UP000198584"/>
    </source>
</evidence>
<evidence type="ECO:0000256" key="9">
    <source>
        <dbReference type="ARBA" id="ARBA00032390"/>
    </source>
</evidence>
<dbReference type="GO" id="GO:0008745">
    <property type="term" value="F:N-acetylmuramoyl-L-alanine amidase activity"/>
    <property type="evidence" value="ECO:0007669"/>
    <property type="project" value="UniProtKB-EC"/>
</dbReference>
<reference evidence="11 12" key="1">
    <citation type="submission" date="2016-10" db="EMBL/GenBank/DDBJ databases">
        <authorList>
            <person name="de Groot N.N."/>
        </authorList>
    </citation>
    <scope>NUCLEOTIDE SEQUENCE [LARGE SCALE GENOMIC DNA]</scope>
    <source>
        <strain evidence="11 12">CCM7597</strain>
    </source>
</reference>
<gene>
    <name evidence="11" type="ORF">SAMN05421743_11280</name>
</gene>
<comment type="catalytic activity">
    <reaction evidence="1">
        <text>Hydrolyzes the link between N-acetylmuramoyl residues and L-amino acid residues in certain cell-wall glycopeptides.</text>
        <dbReference type="EC" id="3.5.1.28"/>
    </reaction>
</comment>
<dbReference type="GO" id="GO:0009254">
    <property type="term" value="P:peptidoglycan turnover"/>
    <property type="evidence" value="ECO:0007669"/>
    <property type="project" value="TreeGrafter"/>
</dbReference>
<dbReference type="GO" id="GO:0071555">
    <property type="term" value="P:cell wall organization"/>
    <property type="evidence" value="ECO:0007669"/>
    <property type="project" value="UniProtKB-KW"/>
</dbReference>
<keyword evidence="4" id="KW-0378">Hydrolase</keyword>
<keyword evidence="6" id="KW-0178">Competence</keyword>
<dbReference type="Gene3D" id="3.40.80.10">
    <property type="entry name" value="Peptidoglycan recognition protein-like"/>
    <property type="match status" value="1"/>
</dbReference>
<dbReference type="RefSeq" id="WP_093045671.1">
    <property type="nucleotide sequence ID" value="NZ_FNQR01000012.1"/>
</dbReference>
<organism evidence="11 12">
    <name type="scientific">Thalassobacillus cyri</name>
    <dbReference type="NCBI Taxonomy" id="571932"/>
    <lineage>
        <taxon>Bacteria</taxon>
        <taxon>Bacillati</taxon>
        <taxon>Bacillota</taxon>
        <taxon>Bacilli</taxon>
        <taxon>Bacillales</taxon>
        <taxon>Bacillaceae</taxon>
        <taxon>Thalassobacillus</taxon>
    </lineage>
</organism>
<evidence type="ECO:0000256" key="6">
    <source>
        <dbReference type="ARBA" id="ARBA00023287"/>
    </source>
</evidence>
<evidence type="ECO:0000256" key="7">
    <source>
        <dbReference type="ARBA" id="ARBA00023316"/>
    </source>
</evidence>
<dbReference type="EMBL" id="FNQR01000012">
    <property type="protein sequence ID" value="SEA99783.1"/>
    <property type="molecule type" value="Genomic_DNA"/>
</dbReference>
<dbReference type="EC" id="3.5.1.28" evidence="3"/>
<dbReference type="Proteomes" id="UP000198584">
    <property type="component" value="Unassembled WGS sequence"/>
</dbReference>
<evidence type="ECO:0000313" key="11">
    <source>
        <dbReference type="EMBL" id="SEA99783.1"/>
    </source>
</evidence>
<dbReference type="InterPro" id="IPR002502">
    <property type="entry name" value="Amidase_domain"/>
</dbReference>
<dbReference type="SMART" id="SM00644">
    <property type="entry name" value="Ami_2"/>
    <property type="match status" value="1"/>
</dbReference>
<protein>
    <recommendedName>
        <fullName evidence="3">N-acetylmuramoyl-L-alanine amidase</fullName>
        <ecNumber evidence="3">3.5.1.28</ecNumber>
    </recommendedName>
    <alternativeName>
        <fullName evidence="9">Autolysin</fullName>
    </alternativeName>
    <alternativeName>
        <fullName evidence="8">Cell wall hydrolase</fullName>
    </alternativeName>
</protein>
<dbReference type="Pfam" id="PF01510">
    <property type="entry name" value="Amidase_2"/>
    <property type="match status" value="1"/>
</dbReference>
<dbReference type="GO" id="GO:0030435">
    <property type="term" value="P:sporulation resulting in formation of a cellular spore"/>
    <property type="evidence" value="ECO:0007669"/>
    <property type="project" value="UniProtKB-KW"/>
</dbReference>
<evidence type="ECO:0000256" key="5">
    <source>
        <dbReference type="ARBA" id="ARBA00022969"/>
    </source>
</evidence>
<dbReference type="GO" id="GO:0030420">
    <property type="term" value="P:establishment of competence for transformation"/>
    <property type="evidence" value="ECO:0007669"/>
    <property type="project" value="UniProtKB-KW"/>
</dbReference>
<dbReference type="GO" id="GO:0009253">
    <property type="term" value="P:peptidoglycan catabolic process"/>
    <property type="evidence" value="ECO:0007669"/>
    <property type="project" value="InterPro"/>
</dbReference>
<evidence type="ECO:0000259" key="10">
    <source>
        <dbReference type="SMART" id="SM00644"/>
    </source>
</evidence>
<sequence length="244" mass="27649">MLLEIKPMVLPKNHPCRPGYAMRPDYITIHTTGNRSWGADALMHGRYMRNLNGSRLVSWHYTVDDSLIIQHLPDYESAWHAGDGNGEGNRNSIGVEICEHEDGNFEEAVKRAVLLVRTLQKRHGIPLSRIVPHKKWSGKNCPRALLPVWNEFIEKIGNNNLIPRGNFYLGKRLESIYPGLLRFYACPSWKDVDVAGTVKQGYGFPIIIAKVKVGAGYQYRVKNSKGVVYYITASPKYVKVESGR</sequence>
<name>A0A1H4FQX8_9BACI</name>
<feature type="domain" description="N-acetylmuramoyl-L-alanine amidase" evidence="10">
    <location>
        <begin position="12"/>
        <end position="156"/>
    </location>
</feature>
<evidence type="ECO:0000256" key="8">
    <source>
        <dbReference type="ARBA" id="ARBA00030881"/>
    </source>
</evidence>
<dbReference type="InterPro" id="IPR036505">
    <property type="entry name" value="Amidase/PGRP_sf"/>
</dbReference>
<keyword evidence="12" id="KW-1185">Reference proteome</keyword>
<keyword evidence="5" id="KW-0749">Sporulation</keyword>
<dbReference type="OrthoDB" id="9794294at2"/>
<evidence type="ECO:0000256" key="3">
    <source>
        <dbReference type="ARBA" id="ARBA00011901"/>
    </source>
</evidence>
<dbReference type="AlphaFoldDB" id="A0A1H4FQX8"/>